<keyword evidence="6 13" id="KW-0288">FMN</keyword>
<comment type="function">
    <text evidence="13">NDH-1 shuttles electrons from NADH, via FMN and iron-sulfur (Fe-S) centers, to quinones in the respiratory chain.</text>
</comment>
<dbReference type="GO" id="GO:0051287">
    <property type="term" value="F:NAD binding"/>
    <property type="evidence" value="ECO:0007669"/>
    <property type="project" value="UniProtKB-UniRule"/>
</dbReference>
<evidence type="ECO:0000256" key="4">
    <source>
        <dbReference type="ARBA" id="ARBA00022485"/>
    </source>
</evidence>
<dbReference type="InterPro" id="IPR011538">
    <property type="entry name" value="Nuo51_FMN-bd"/>
</dbReference>
<dbReference type="Pfam" id="PF10531">
    <property type="entry name" value="SLBB"/>
    <property type="match status" value="1"/>
</dbReference>
<evidence type="ECO:0000256" key="11">
    <source>
        <dbReference type="ARBA" id="ARBA00023027"/>
    </source>
</evidence>
<organism evidence="15 16">
    <name type="scientific">Limnohabitans parvus II-B4</name>
    <dbReference type="NCBI Taxonomy" id="1293052"/>
    <lineage>
        <taxon>Bacteria</taxon>
        <taxon>Pseudomonadati</taxon>
        <taxon>Pseudomonadota</taxon>
        <taxon>Betaproteobacteria</taxon>
        <taxon>Burkholderiales</taxon>
        <taxon>Comamonadaceae</taxon>
        <taxon>Limnohabitans</taxon>
    </lineage>
</organism>
<dbReference type="PANTHER" id="PTHR11780">
    <property type="entry name" value="NADH-UBIQUINONE OXIDOREDUCTASE FLAVOPROTEIN 1 NDUFV1"/>
    <property type="match status" value="1"/>
</dbReference>
<evidence type="ECO:0000256" key="7">
    <source>
        <dbReference type="ARBA" id="ARBA00022723"/>
    </source>
</evidence>
<evidence type="ECO:0000256" key="9">
    <source>
        <dbReference type="ARBA" id="ARBA00023004"/>
    </source>
</evidence>
<dbReference type="GO" id="GO:0010181">
    <property type="term" value="F:FMN binding"/>
    <property type="evidence" value="ECO:0007669"/>
    <property type="project" value="InterPro"/>
</dbReference>
<reference evidence="15 16" key="1">
    <citation type="submission" date="2017-04" db="EMBL/GenBank/DDBJ databases">
        <title>Unexpected and diverse lifestyles within the genus Limnohabitans.</title>
        <authorList>
            <person name="Kasalicky V."/>
            <person name="Mehrshad M."/>
            <person name="Andrei S.-A."/>
            <person name="Salcher M."/>
            <person name="Kratochvilova H."/>
            <person name="Simek K."/>
            <person name="Ghai R."/>
        </authorList>
    </citation>
    <scope>NUCLEOTIDE SEQUENCE [LARGE SCALE GENOMIC DNA]</scope>
    <source>
        <strain evidence="15 16">II-B4</strain>
    </source>
</reference>
<dbReference type="EMBL" id="NESN01000004">
    <property type="protein sequence ID" value="PUE52689.1"/>
    <property type="molecule type" value="Genomic_DNA"/>
</dbReference>
<dbReference type="InterPro" id="IPR001949">
    <property type="entry name" value="NADH-UbQ_OxRdtase_51kDa_CS"/>
</dbReference>
<dbReference type="SUPFAM" id="SSF140490">
    <property type="entry name" value="Nqo1C-terminal domain-like"/>
    <property type="match status" value="1"/>
</dbReference>
<evidence type="ECO:0000256" key="12">
    <source>
        <dbReference type="ARBA" id="ARBA00047712"/>
    </source>
</evidence>
<evidence type="ECO:0000256" key="3">
    <source>
        <dbReference type="ARBA" id="ARBA00007523"/>
    </source>
</evidence>
<dbReference type="Gene3D" id="3.10.20.600">
    <property type="match status" value="1"/>
</dbReference>
<keyword evidence="9 13" id="KW-0408">Iron</keyword>
<keyword evidence="16" id="KW-1185">Reference proteome</keyword>
<dbReference type="Gene3D" id="3.40.50.11540">
    <property type="entry name" value="NADH-ubiquinone oxidoreductase 51kDa subunit"/>
    <property type="match status" value="1"/>
</dbReference>
<keyword evidence="8" id="KW-1278">Translocase</keyword>
<keyword evidence="5 13" id="KW-0285">Flavoprotein</keyword>
<evidence type="ECO:0000256" key="13">
    <source>
        <dbReference type="RuleBase" id="RU364066"/>
    </source>
</evidence>
<dbReference type="FunFam" id="1.20.1440.230:FF:000001">
    <property type="entry name" value="Mitochondrial NADH dehydrogenase flavoprotein 1"/>
    <property type="match status" value="1"/>
</dbReference>
<dbReference type="InterPro" id="IPR019575">
    <property type="entry name" value="Nuop51_4Fe4S-bd"/>
</dbReference>
<accession>A0A315E6E8</accession>
<evidence type="ECO:0000256" key="2">
    <source>
        <dbReference type="ARBA" id="ARBA00001966"/>
    </source>
</evidence>
<dbReference type="GO" id="GO:0048038">
    <property type="term" value="F:quinone binding"/>
    <property type="evidence" value="ECO:0007669"/>
    <property type="project" value="UniProtKB-KW"/>
</dbReference>
<dbReference type="RefSeq" id="WP_108313057.1">
    <property type="nucleotide sequence ID" value="NZ_NESN01000004.1"/>
</dbReference>
<name>A0A315E6E8_9BURK</name>
<dbReference type="GO" id="GO:0008137">
    <property type="term" value="F:NADH dehydrogenase (ubiquinone) activity"/>
    <property type="evidence" value="ECO:0007669"/>
    <property type="project" value="InterPro"/>
</dbReference>
<dbReference type="GO" id="GO:0051539">
    <property type="term" value="F:4 iron, 4 sulfur cluster binding"/>
    <property type="evidence" value="ECO:0007669"/>
    <property type="project" value="UniProtKB-UniRule"/>
</dbReference>
<evidence type="ECO:0000313" key="16">
    <source>
        <dbReference type="Proteomes" id="UP000250790"/>
    </source>
</evidence>
<comment type="cofactor">
    <cofactor evidence="1 13">
        <name>FMN</name>
        <dbReference type="ChEBI" id="CHEBI:58210"/>
    </cofactor>
</comment>
<dbReference type="SMART" id="SM00928">
    <property type="entry name" value="NADH_4Fe-4S"/>
    <property type="match status" value="1"/>
</dbReference>
<dbReference type="GO" id="GO:0045333">
    <property type="term" value="P:cellular respiration"/>
    <property type="evidence" value="ECO:0007669"/>
    <property type="project" value="TreeGrafter"/>
</dbReference>
<comment type="cofactor">
    <cofactor evidence="2 13">
        <name>[4Fe-4S] cluster</name>
        <dbReference type="ChEBI" id="CHEBI:49883"/>
    </cofactor>
</comment>
<dbReference type="NCBIfam" id="TIGR01959">
    <property type="entry name" value="nuoF_fam"/>
    <property type="match status" value="1"/>
</dbReference>
<evidence type="ECO:0000313" key="15">
    <source>
        <dbReference type="EMBL" id="PUE52689.1"/>
    </source>
</evidence>
<dbReference type="NCBIfam" id="NF010120">
    <property type="entry name" value="PRK13596.1"/>
    <property type="match status" value="1"/>
</dbReference>
<comment type="similarity">
    <text evidence="3 13">Belongs to the complex I 51 kDa subunit family.</text>
</comment>
<evidence type="ECO:0000256" key="1">
    <source>
        <dbReference type="ARBA" id="ARBA00001917"/>
    </source>
</evidence>
<evidence type="ECO:0000256" key="6">
    <source>
        <dbReference type="ARBA" id="ARBA00022643"/>
    </source>
</evidence>
<dbReference type="GO" id="GO:0046872">
    <property type="term" value="F:metal ion binding"/>
    <property type="evidence" value="ECO:0007669"/>
    <property type="project" value="UniProtKB-KW"/>
</dbReference>
<gene>
    <name evidence="15" type="ORF">B9Z37_10940</name>
</gene>
<comment type="caution">
    <text evidence="15">The sequence shown here is derived from an EMBL/GenBank/DDBJ whole genome shotgun (WGS) entry which is preliminary data.</text>
</comment>
<keyword evidence="11 13" id="KW-0520">NAD</keyword>
<dbReference type="AlphaFoldDB" id="A0A315E6E8"/>
<dbReference type="EC" id="7.1.1.-" evidence="13"/>
<dbReference type="SUPFAM" id="SSF142019">
    <property type="entry name" value="Nqo1 FMN-binding domain-like"/>
    <property type="match status" value="1"/>
</dbReference>
<proteinExistence type="inferred from homology"/>
<comment type="catalytic activity">
    <reaction evidence="12 13">
        <text>a quinone + NADH + 5 H(+)(in) = a quinol + NAD(+) + 4 H(+)(out)</text>
        <dbReference type="Rhea" id="RHEA:57888"/>
        <dbReference type="ChEBI" id="CHEBI:15378"/>
        <dbReference type="ChEBI" id="CHEBI:24646"/>
        <dbReference type="ChEBI" id="CHEBI:57540"/>
        <dbReference type="ChEBI" id="CHEBI:57945"/>
        <dbReference type="ChEBI" id="CHEBI:132124"/>
    </reaction>
</comment>
<keyword evidence="10 13" id="KW-0411">Iron-sulfur</keyword>
<dbReference type="PANTHER" id="PTHR11780:SF10">
    <property type="entry name" value="NADH DEHYDROGENASE [UBIQUINONE] FLAVOPROTEIN 1, MITOCHONDRIAL"/>
    <property type="match status" value="1"/>
</dbReference>
<dbReference type="GO" id="GO:0003954">
    <property type="term" value="F:NADH dehydrogenase activity"/>
    <property type="evidence" value="ECO:0007669"/>
    <property type="project" value="TreeGrafter"/>
</dbReference>
<sequence>MKVEQILSQFQATGVETCFHDRHINPQIYAGLNGQNWGIKDYEARGGYAALRKILGKDGSAPNAETGVAGMTQDQVIATVKESGLRGRGGAGFPTGLKWSFMPRQFPGQKYLVCNSDEGEPGTCKDRDIMEYNPHTVIEGMIIAAYAMGISVGYNYIHGEIFHTYERFEAALEEARAAGYLGNNILGSTFSFQLHASHGFGAYICGEETALLESLEGKKGQPRFKPPFPASFGLYGKPTTINNTETFAAVPWIIRNGGQAYLECGKPNNGGTKIFSVSGDVERPGNYEVPMGTPFAKLLELAGGVRGGRKLKAVIPGGSSSPVVPADLMMKLTMDYDSIAKEGGSMLGSGAVIVMDETRCMVKALARLSYFYSHESCGQCTPCREGTGWLWRMVDRIENGQGRASDIDMLDSVAGNIMGRTICALGDAAAMPVRGMLKHFRHEFVHLIEHKTSMVGADATTVKTHG</sequence>
<evidence type="ECO:0000256" key="8">
    <source>
        <dbReference type="ARBA" id="ARBA00022967"/>
    </source>
</evidence>
<evidence type="ECO:0000256" key="10">
    <source>
        <dbReference type="ARBA" id="ARBA00023014"/>
    </source>
</evidence>
<protein>
    <recommendedName>
        <fullName evidence="13">NADH-quinone oxidoreductase subunit F</fullName>
        <ecNumber evidence="13">7.1.1.-</ecNumber>
    </recommendedName>
</protein>
<dbReference type="InterPro" id="IPR019554">
    <property type="entry name" value="Soluble_ligand-bd"/>
</dbReference>
<keyword evidence="4 13" id="KW-0004">4Fe-4S</keyword>
<keyword evidence="13" id="KW-0874">Quinone</keyword>
<dbReference type="Gene3D" id="1.20.1440.230">
    <property type="entry name" value="NADH-ubiquinone oxidoreductase 51kDa subunit, iron-sulphur binding domain"/>
    <property type="match status" value="1"/>
</dbReference>
<dbReference type="InterPro" id="IPR050837">
    <property type="entry name" value="ComplexI_51kDa_subunit"/>
</dbReference>
<dbReference type="Pfam" id="PF10589">
    <property type="entry name" value="NADH_4Fe-4S"/>
    <property type="match status" value="1"/>
</dbReference>
<dbReference type="SUPFAM" id="SSF142984">
    <property type="entry name" value="Nqo1 middle domain-like"/>
    <property type="match status" value="1"/>
</dbReference>
<evidence type="ECO:0000259" key="14">
    <source>
        <dbReference type="SMART" id="SM00928"/>
    </source>
</evidence>
<keyword evidence="7 13" id="KW-0479">Metal-binding</keyword>
<dbReference type="Proteomes" id="UP000250790">
    <property type="component" value="Unassembled WGS sequence"/>
</dbReference>
<evidence type="ECO:0000256" key="5">
    <source>
        <dbReference type="ARBA" id="ARBA00022630"/>
    </source>
</evidence>
<dbReference type="InterPro" id="IPR037207">
    <property type="entry name" value="Nuop51_4Fe4S-bd_sf"/>
</dbReference>
<dbReference type="FunFam" id="3.40.50.11540:FF:000001">
    <property type="entry name" value="NADH dehydrogenase [ubiquinone] flavoprotein 1, mitochondrial"/>
    <property type="match status" value="1"/>
</dbReference>
<dbReference type="PROSITE" id="PS00645">
    <property type="entry name" value="COMPLEX1_51K_2"/>
    <property type="match status" value="1"/>
</dbReference>
<dbReference type="Pfam" id="PF01512">
    <property type="entry name" value="Complex1_51K"/>
    <property type="match status" value="1"/>
</dbReference>
<dbReference type="InterPro" id="IPR037225">
    <property type="entry name" value="Nuo51_FMN-bd_sf"/>
</dbReference>
<dbReference type="InterPro" id="IPR011537">
    <property type="entry name" value="NADH-UbQ_OxRdtase_suF"/>
</dbReference>
<feature type="domain" description="NADH-ubiquinone oxidoreductase 51kDa subunit iron-sulphur binding" evidence="14">
    <location>
        <begin position="362"/>
        <end position="407"/>
    </location>
</feature>
<dbReference type="OrthoDB" id="9805533at2"/>